<protein>
    <submittedName>
        <fullName evidence="1">Uncharacterized protein</fullName>
    </submittedName>
</protein>
<reference evidence="1 2" key="1">
    <citation type="journal article" date="2019" name="Nat. Ecol. Evol.">
        <title>Megaphylogeny resolves global patterns of mushroom evolution.</title>
        <authorList>
            <person name="Varga T."/>
            <person name="Krizsan K."/>
            <person name="Foldi C."/>
            <person name="Dima B."/>
            <person name="Sanchez-Garcia M."/>
            <person name="Sanchez-Ramirez S."/>
            <person name="Szollosi G.J."/>
            <person name="Szarkandi J.G."/>
            <person name="Papp V."/>
            <person name="Albert L."/>
            <person name="Andreopoulos W."/>
            <person name="Angelini C."/>
            <person name="Antonin V."/>
            <person name="Barry K.W."/>
            <person name="Bougher N.L."/>
            <person name="Buchanan P."/>
            <person name="Buyck B."/>
            <person name="Bense V."/>
            <person name="Catcheside P."/>
            <person name="Chovatia M."/>
            <person name="Cooper J."/>
            <person name="Damon W."/>
            <person name="Desjardin D."/>
            <person name="Finy P."/>
            <person name="Geml J."/>
            <person name="Haridas S."/>
            <person name="Hughes K."/>
            <person name="Justo A."/>
            <person name="Karasinski D."/>
            <person name="Kautmanova I."/>
            <person name="Kiss B."/>
            <person name="Kocsube S."/>
            <person name="Kotiranta H."/>
            <person name="LaButti K.M."/>
            <person name="Lechner B.E."/>
            <person name="Liimatainen K."/>
            <person name="Lipzen A."/>
            <person name="Lukacs Z."/>
            <person name="Mihaltcheva S."/>
            <person name="Morgado L.N."/>
            <person name="Niskanen T."/>
            <person name="Noordeloos M.E."/>
            <person name="Ohm R.A."/>
            <person name="Ortiz-Santana B."/>
            <person name="Ovrebo C."/>
            <person name="Racz N."/>
            <person name="Riley R."/>
            <person name="Savchenko A."/>
            <person name="Shiryaev A."/>
            <person name="Soop K."/>
            <person name="Spirin V."/>
            <person name="Szebenyi C."/>
            <person name="Tomsovsky M."/>
            <person name="Tulloss R.E."/>
            <person name="Uehling J."/>
            <person name="Grigoriev I.V."/>
            <person name="Vagvolgyi C."/>
            <person name="Papp T."/>
            <person name="Martin F.M."/>
            <person name="Miettinen O."/>
            <person name="Hibbett D.S."/>
            <person name="Nagy L.G."/>
        </authorList>
    </citation>
    <scope>NUCLEOTIDE SEQUENCE [LARGE SCALE GENOMIC DNA]</scope>
    <source>
        <strain evidence="1 2">NL-1719</strain>
    </source>
</reference>
<accession>A0ACD3AKJ0</accession>
<sequence length="96" mass="10684">MEGLVWGAQMIFTFRGHTVSIKGRSIGPQVVMRSFKSPTCSFRPLGYAQRTHTWNATGGIESLHLSKAGSIYEQVSTQHRYITVKIRSIGVCKKNA</sequence>
<dbReference type="Proteomes" id="UP000308600">
    <property type="component" value="Unassembled WGS sequence"/>
</dbReference>
<evidence type="ECO:0000313" key="2">
    <source>
        <dbReference type="Proteomes" id="UP000308600"/>
    </source>
</evidence>
<dbReference type="EMBL" id="ML208417">
    <property type="protein sequence ID" value="TFK66046.1"/>
    <property type="molecule type" value="Genomic_DNA"/>
</dbReference>
<gene>
    <name evidence="1" type="ORF">BDN72DRAFT_163701</name>
</gene>
<name>A0ACD3AKJ0_9AGAR</name>
<proteinExistence type="predicted"/>
<keyword evidence="2" id="KW-1185">Reference proteome</keyword>
<evidence type="ECO:0000313" key="1">
    <source>
        <dbReference type="EMBL" id="TFK66046.1"/>
    </source>
</evidence>
<organism evidence="1 2">
    <name type="scientific">Pluteus cervinus</name>
    <dbReference type="NCBI Taxonomy" id="181527"/>
    <lineage>
        <taxon>Eukaryota</taxon>
        <taxon>Fungi</taxon>
        <taxon>Dikarya</taxon>
        <taxon>Basidiomycota</taxon>
        <taxon>Agaricomycotina</taxon>
        <taxon>Agaricomycetes</taxon>
        <taxon>Agaricomycetidae</taxon>
        <taxon>Agaricales</taxon>
        <taxon>Pluteineae</taxon>
        <taxon>Pluteaceae</taxon>
        <taxon>Pluteus</taxon>
    </lineage>
</organism>